<evidence type="ECO:0008006" key="4">
    <source>
        <dbReference type="Google" id="ProtNLM"/>
    </source>
</evidence>
<accession>A0A829YB45</accession>
<dbReference type="RefSeq" id="WP_161811784.1">
    <property type="nucleotide sequence ID" value="NZ_BLJN01000002.1"/>
</dbReference>
<reference evidence="3" key="1">
    <citation type="submission" date="2020-01" db="EMBL/GenBank/DDBJ databases">
        <title>'Steroidobacter agaridevorans' sp. nov., agar-degrading bacteria isolated from rhizosphere soils.</title>
        <authorList>
            <person name="Ikenaga M."/>
            <person name="Kataoka M."/>
            <person name="Murouchi A."/>
            <person name="Katsuragi S."/>
            <person name="Sakai M."/>
        </authorList>
    </citation>
    <scope>NUCLEOTIDE SEQUENCE [LARGE SCALE GENOMIC DNA]</scope>
    <source>
        <strain evidence="3">YU21-B</strain>
    </source>
</reference>
<organism evidence="2 3">
    <name type="scientific">Steroidobacter agaridevorans</name>
    <dbReference type="NCBI Taxonomy" id="2695856"/>
    <lineage>
        <taxon>Bacteria</taxon>
        <taxon>Pseudomonadati</taxon>
        <taxon>Pseudomonadota</taxon>
        <taxon>Gammaproteobacteria</taxon>
        <taxon>Steroidobacterales</taxon>
        <taxon>Steroidobacteraceae</taxon>
        <taxon>Steroidobacter</taxon>
    </lineage>
</organism>
<sequence>MRHYIYSALLGVVAAGHAFAASTPAVVKEQYVRAPMPPGIQVIVTELEGPVFADAKGKTIYKWPYQSLRGGYVGDEKGRSTCTNKVTTTSEGLFSPYPPGLVLPHLDTRPTCAAMWPPVIAPADAKPVDKWTVITRPDGAKQWAYDGQALYTSVLDRQPGDVLGGTNREQLKQMAGRYPVGPSPKIPPGFSVVTTFNGRLLVNADGYSVYASDQDGPDKSNCRGACEDTWKPVLAPALARADGEWSIVERAAGVRQWAFRKQPLYTYNRDINLYSQQGSDVPGWSNVYTQRVAALPKPFQLIDTQKGVAVADAKGKAVYAYLCSDDSLDQLSCDYPGSPSEYRIAICGGGNVDRCLKKWPYVLADANARSDNKLWSVIEIEPRSGRLATAGEAGAIRVWAYRGSPLYTYADDVEPGDVRGDQTGEMYGQRNGFTVLWVRDDFAHSET</sequence>
<keyword evidence="3" id="KW-1185">Reference proteome</keyword>
<dbReference type="InterPro" id="IPR005297">
    <property type="entry name" value="Lipoprotein_repeat"/>
</dbReference>
<keyword evidence="1" id="KW-0732">Signal</keyword>
<evidence type="ECO:0000256" key="1">
    <source>
        <dbReference type="SAM" id="SignalP"/>
    </source>
</evidence>
<gene>
    <name evidence="2" type="ORF">GCM10011487_20480</name>
</gene>
<dbReference type="GO" id="GO:0043448">
    <property type="term" value="P:alkane catabolic process"/>
    <property type="evidence" value="ECO:0007669"/>
    <property type="project" value="TreeGrafter"/>
</dbReference>
<proteinExistence type="predicted"/>
<name>A0A829YB45_9GAMM</name>
<dbReference type="EMBL" id="BLJN01000002">
    <property type="protein sequence ID" value="GFE80048.1"/>
    <property type="molecule type" value="Genomic_DNA"/>
</dbReference>
<dbReference type="PANTHER" id="PTHR39335">
    <property type="entry name" value="BLL4220 PROTEIN"/>
    <property type="match status" value="1"/>
</dbReference>
<evidence type="ECO:0000313" key="3">
    <source>
        <dbReference type="Proteomes" id="UP000445000"/>
    </source>
</evidence>
<dbReference type="Proteomes" id="UP000445000">
    <property type="component" value="Unassembled WGS sequence"/>
</dbReference>
<feature type="chain" id="PRO_5032907414" description="Lipoprotein" evidence="1">
    <location>
        <begin position="21"/>
        <end position="447"/>
    </location>
</feature>
<evidence type="ECO:0000313" key="2">
    <source>
        <dbReference type="EMBL" id="GFE80048.1"/>
    </source>
</evidence>
<protein>
    <recommendedName>
        <fullName evidence="4">Lipoprotein</fullName>
    </recommendedName>
</protein>
<dbReference type="PANTHER" id="PTHR39335:SF1">
    <property type="entry name" value="BLL4220 PROTEIN"/>
    <property type="match status" value="1"/>
</dbReference>
<feature type="signal peptide" evidence="1">
    <location>
        <begin position="1"/>
        <end position="20"/>
    </location>
</feature>
<dbReference type="Pfam" id="PF03640">
    <property type="entry name" value="Lipoprotein_15"/>
    <property type="match status" value="3"/>
</dbReference>
<dbReference type="AlphaFoldDB" id="A0A829YB45"/>
<comment type="caution">
    <text evidence="2">The sequence shown here is derived from an EMBL/GenBank/DDBJ whole genome shotgun (WGS) entry which is preliminary data.</text>
</comment>